<dbReference type="EMBL" id="JAVRHP010000040">
    <property type="protein sequence ID" value="MDT0650333.1"/>
    <property type="molecule type" value="Genomic_DNA"/>
</dbReference>
<gene>
    <name evidence="2" type="ORF">RM529_09265</name>
</gene>
<reference evidence="2 3" key="1">
    <citation type="submission" date="2023-09" db="EMBL/GenBank/DDBJ databases">
        <authorList>
            <person name="Rey-Velasco X."/>
        </authorList>
    </citation>
    <scope>NUCLEOTIDE SEQUENCE [LARGE SCALE GENOMIC DNA]</scope>
    <source>
        <strain evidence="2 3">F297</strain>
    </source>
</reference>
<proteinExistence type="predicted"/>
<keyword evidence="1" id="KW-0732">Signal</keyword>
<feature type="chain" id="PRO_5046707562" description="Dihydroorotase" evidence="1">
    <location>
        <begin position="20"/>
        <end position="119"/>
    </location>
</feature>
<keyword evidence="3" id="KW-1185">Reference proteome</keyword>
<evidence type="ECO:0000313" key="2">
    <source>
        <dbReference type="EMBL" id="MDT0650333.1"/>
    </source>
</evidence>
<dbReference type="Proteomes" id="UP001248819">
    <property type="component" value="Unassembled WGS sequence"/>
</dbReference>
<dbReference type="RefSeq" id="WP_311484512.1">
    <property type="nucleotide sequence ID" value="NZ_JAVRHP010000040.1"/>
</dbReference>
<organism evidence="2 3">
    <name type="scientific">Autumnicola edwardsiae</name>
    <dbReference type="NCBI Taxonomy" id="3075594"/>
    <lineage>
        <taxon>Bacteria</taxon>
        <taxon>Pseudomonadati</taxon>
        <taxon>Bacteroidota</taxon>
        <taxon>Flavobacteriia</taxon>
        <taxon>Flavobacteriales</taxon>
        <taxon>Flavobacteriaceae</taxon>
        <taxon>Autumnicola</taxon>
    </lineage>
</organism>
<evidence type="ECO:0000256" key="1">
    <source>
        <dbReference type="SAM" id="SignalP"/>
    </source>
</evidence>
<evidence type="ECO:0008006" key="4">
    <source>
        <dbReference type="Google" id="ProtNLM"/>
    </source>
</evidence>
<evidence type="ECO:0000313" key="3">
    <source>
        <dbReference type="Proteomes" id="UP001248819"/>
    </source>
</evidence>
<protein>
    <recommendedName>
        <fullName evidence="4">Dihydroorotase</fullName>
    </recommendedName>
</protein>
<name>A0ABU3CVE6_9FLAO</name>
<feature type="signal peptide" evidence="1">
    <location>
        <begin position="1"/>
        <end position="19"/>
    </location>
</feature>
<sequence length="119" mass="13622">MRKLLLITLSLFFAFHMQGQEMDNKVDVEVGSIVEINKPQAYGFKHIHFPRANFIIKRGGIANYNSMKGHRVEITAIETKNDGTRQVELKRVDGRKFFRNYATVKADIDKALKAGEIIL</sequence>
<comment type="caution">
    <text evidence="2">The sequence shown here is derived from an EMBL/GenBank/DDBJ whole genome shotgun (WGS) entry which is preliminary data.</text>
</comment>
<accession>A0ABU3CVE6</accession>